<keyword evidence="3" id="KW-1185">Reference proteome</keyword>
<protein>
    <submittedName>
        <fullName evidence="2">Uncharacterized protein</fullName>
    </submittedName>
</protein>
<evidence type="ECO:0000313" key="2">
    <source>
        <dbReference type="EMBL" id="CAK9133558.1"/>
    </source>
</evidence>
<reference evidence="2 3" key="1">
    <citation type="submission" date="2024-02" db="EMBL/GenBank/DDBJ databases">
        <authorList>
            <person name="Vignale AGUSTIN F."/>
            <person name="Sosa J E."/>
            <person name="Modenutti C."/>
        </authorList>
    </citation>
    <scope>NUCLEOTIDE SEQUENCE [LARGE SCALE GENOMIC DNA]</scope>
</reference>
<proteinExistence type="predicted"/>
<feature type="compositionally biased region" description="Basic and acidic residues" evidence="1">
    <location>
        <begin position="76"/>
        <end position="91"/>
    </location>
</feature>
<sequence>MGTNSRASIPSDCNGATKLQRSPGSPPAGSNDHHHQAPTTIRLQQPPPGDCDQGSSDGDQATETKAPASQRPPPSDCDHEPLQSPIRDRPL</sequence>
<dbReference type="Proteomes" id="UP001642360">
    <property type="component" value="Unassembled WGS sequence"/>
</dbReference>
<evidence type="ECO:0000256" key="1">
    <source>
        <dbReference type="SAM" id="MobiDB-lite"/>
    </source>
</evidence>
<dbReference type="AlphaFoldDB" id="A0ABC8QTA6"/>
<feature type="region of interest" description="Disordered" evidence="1">
    <location>
        <begin position="1"/>
        <end position="91"/>
    </location>
</feature>
<dbReference type="EMBL" id="CAUOFW020000070">
    <property type="protein sequence ID" value="CAK9133558.1"/>
    <property type="molecule type" value="Genomic_DNA"/>
</dbReference>
<gene>
    <name evidence="2" type="ORF">ILEXP_LOCUS470</name>
</gene>
<feature type="compositionally biased region" description="Low complexity" evidence="1">
    <location>
        <begin position="50"/>
        <end position="59"/>
    </location>
</feature>
<comment type="caution">
    <text evidence="2">The sequence shown here is derived from an EMBL/GenBank/DDBJ whole genome shotgun (WGS) entry which is preliminary data.</text>
</comment>
<name>A0ABC8QTA6_9AQUA</name>
<evidence type="ECO:0000313" key="3">
    <source>
        <dbReference type="Proteomes" id="UP001642360"/>
    </source>
</evidence>
<organism evidence="2 3">
    <name type="scientific">Ilex paraguariensis</name>
    <name type="common">yerba mate</name>
    <dbReference type="NCBI Taxonomy" id="185542"/>
    <lineage>
        <taxon>Eukaryota</taxon>
        <taxon>Viridiplantae</taxon>
        <taxon>Streptophyta</taxon>
        <taxon>Embryophyta</taxon>
        <taxon>Tracheophyta</taxon>
        <taxon>Spermatophyta</taxon>
        <taxon>Magnoliopsida</taxon>
        <taxon>eudicotyledons</taxon>
        <taxon>Gunneridae</taxon>
        <taxon>Pentapetalae</taxon>
        <taxon>asterids</taxon>
        <taxon>campanulids</taxon>
        <taxon>Aquifoliales</taxon>
        <taxon>Aquifoliaceae</taxon>
        <taxon>Ilex</taxon>
    </lineage>
</organism>
<accession>A0ABC8QTA6</accession>